<protein>
    <submittedName>
        <fullName evidence="2">Uncharacterized protein</fullName>
    </submittedName>
</protein>
<keyword evidence="1" id="KW-0472">Membrane</keyword>
<name>A0A6A6ZBN2_9PLEO</name>
<dbReference type="OrthoDB" id="5428890at2759"/>
<sequence length="484" mass="53472">MSFKGRKQSVHSIDDRVRLAIALGFTATNTSVEPYLDYILKQYTGNATTEEYVELFIEVVEHFRSGASANATPTIQTLLDKYSSSGFRNVFSDTPAGDLKRKEHVEDTVMCICGTWTAMLSSFQHRSRSSKVVAAYNLFAARSTPHAATTTTAAATPITTAATQPAPNTVGVAPYNESVAGLINGSGLLPGGQWDYIISYENDAATRLAGQVFNVPGCSNQNPTQKTLTFTCGQAPTSQIFPYELPYALLGDLNAQEAQSVRATKLNAFTLNVLSAVDILWTPNVSRHMLLTKVGGRAALELFSLPCALGAITSPTAGISIELGQEIEDTYAVLFNAWDNASWHARRGKFLGIHKVCWCWSCSAARYRQRCIISCRTRAPVSPRHHKRNVTSNMHQGIFDPKLEELMTGELIGNWTPEVFPKLWPRIARLEQHLQTSRPWSLSVLFRDRRDTMQFWTFLFATVVVFLTFVQVLVGVAQVVGSFK</sequence>
<dbReference type="Proteomes" id="UP000799424">
    <property type="component" value="Unassembled WGS sequence"/>
</dbReference>
<evidence type="ECO:0000313" key="2">
    <source>
        <dbReference type="EMBL" id="KAF2818113.1"/>
    </source>
</evidence>
<gene>
    <name evidence="2" type="ORF">CC86DRAFT_364684</name>
</gene>
<keyword evidence="1" id="KW-0812">Transmembrane</keyword>
<dbReference type="EMBL" id="MU006260">
    <property type="protein sequence ID" value="KAF2818113.1"/>
    <property type="molecule type" value="Genomic_DNA"/>
</dbReference>
<evidence type="ECO:0000256" key="1">
    <source>
        <dbReference type="SAM" id="Phobius"/>
    </source>
</evidence>
<feature type="transmembrane region" description="Helical" evidence="1">
    <location>
        <begin position="455"/>
        <end position="480"/>
    </location>
</feature>
<accession>A0A6A6ZBN2</accession>
<dbReference type="AlphaFoldDB" id="A0A6A6ZBN2"/>
<keyword evidence="3" id="KW-1185">Reference proteome</keyword>
<organism evidence="2 3">
    <name type="scientific">Ophiobolus disseminans</name>
    <dbReference type="NCBI Taxonomy" id="1469910"/>
    <lineage>
        <taxon>Eukaryota</taxon>
        <taxon>Fungi</taxon>
        <taxon>Dikarya</taxon>
        <taxon>Ascomycota</taxon>
        <taxon>Pezizomycotina</taxon>
        <taxon>Dothideomycetes</taxon>
        <taxon>Pleosporomycetidae</taxon>
        <taxon>Pleosporales</taxon>
        <taxon>Pleosporineae</taxon>
        <taxon>Phaeosphaeriaceae</taxon>
        <taxon>Ophiobolus</taxon>
    </lineage>
</organism>
<proteinExistence type="predicted"/>
<keyword evidence="1" id="KW-1133">Transmembrane helix</keyword>
<evidence type="ECO:0000313" key="3">
    <source>
        <dbReference type="Proteomes" id="UP000799424"/>
    </source>
</evidence>
<reference evidence="2" key="1">
    <citation type="journal article" date="2020" name="Stud. Mycol.">
        <title>101 Dothideomycetes genomes: a test case for predicting lifestyles and emergence of pathogens.</title>
        <authorList>
            <person name="Haridas S."/>
            <person name="Albert R."/>
            <person name="Binder M."/>
            <person name="Bloem J."/>
            <person name="Labutti K."/>
            <person name="Salamov A."/>
            <person name="Andreopoulos B."/>
            <person name="Baker S."/>
            <person name="Barry K."/>
            <person name="Bills G."/>
            <person name="Bluhm B."/>
            <person name="Cannon C."/>
            <person name="Castanera R."/>
            <person name="Culley D."/>
            <person name="Daum C."/>
            <person name="Ezra D."/>
            <person name="Gonzalez J."/>
            <person name="Henrissat B."/>
            <person name="Kuo A."/>
            <person name="Liang C."/>
            <person name="Lipzen A."/>
            <person name="Lutzoni F."/>
            <person name="Magnuson J."/>
            <person name="Mondo S."/>
            <person name="Nolan M."/>
            <person name="Ohm R."/>
            <person name="Pangilinan J."/>
            <person name="Park H.-J."/>
            <person name="Ramirez L."/>
            <person name="Alfaro M."/>
            <person name="Sun H."/>
            <person name="Tritt A."/>
            <person name="Yoshinaga Y."/>
            <person name="Zwiers L.-H."/>
            <person name="Turgeon B."/>
            <person name="Goodwin S."/>
            <person name="Spatafora J."/>
            <person name="Crous P."/>
            <person name="Grigoriev I."/>
        </authorList>
    </citation>
    <scope>NUCLEOTIDE SEQUENCE</scope>
    <source>
        <strain evidence="2">CBS 113818</strain>
    </source>
</reference>